<dbReference type="EMBL" id="KX883065">
    <property type="protein sequence ID" value="APG76185.1"/>
    <property type="molecule type" value="Genomic_RNA"/>
</dbReference>
<sequence length="322" mass="36257">MSTIPAFYPLVQPSNRKALTDPVALQHLCFKLSELALRAISGIEDLDAYRPTPLLPSESILVMTVSTVILPSPHTNGQRRKLDSCSSQLWCLMEREGSISYLVTIVVRYGMADLTVCAMSSASSLNYTLRFAYLKMSALRTNLLRNAEDMLQLIPVRRYLVSSFPALSHLHLRKATGAALELPPGGQSLKTRSSTPTVMKTDGWTLSLIFSFQNSTVIDSRIGFTPFPPYKNISTLHSALKLNVPTLQRLKWLSMVISLLPRNLRPRRRSRLRLWPVFRDNEERVEGRAKRNVNRKKHPRPKGAERTATGPEQRSKGHARGK</sequence>
<reference evidence="2" key="1">
    <citation type="journal article" date="2016" name="Nature">
        <title>Redefining the invertebrate RNA virosphere.</title>
        <authorList>
            <person name="Shi M."/>
            <person name="Lin X.D."/>
            <person name="Tian J.H."/>
            <person name="Chen L.J."/>
            <person name="Chen X."/>
            <person name="Li C.X."/>
            <person name="Qin X.C."/>
            <person name="Li J."/>
            <person name="Cao J.P."/>
            <person name="Eden J.S."/>
            <person name="Buchmann J."/>
            <person name="Wang W."/>
            <person name="Xu J."/>
            <person name="Holmes E.C."/>
            <person name="Zhang Y.Z."/>
        </authorList>
    </citation>
    <scope>NUCLEOTIDE SEQUENCE</scope>
    <source>
        <strain evidence="2">BHZY60087</strain>
    </source>
</reference>
<feature type="compositionally biased region" description="Basic residues" evidence="1">
    <location>
        <begin position="290"/>
        <end position="301"/>
    </location>
</feature>
<proteinExistence type="predicted"/>
<protein>
    <submittedName>
        <fullName evidence="2">Uncharacterized protein</fullName>
    </submittedName>
</protein>
<name>A0A1L3KFN9_9VIRU</name>
<accession>A0A1L3KFN9</accession>
<evidence type="ECO:0000256" key="1">
    <source>
        <dbReference type="SAM" id="MobiDB-lite"/>
    </source>
</evidence>
<evidence type="ECO:0000313" key="2">
    <source>
        <dbReference type="EMBL" id="APG76185.1"/>
    </source>
</evidence>
<feature type="region of interest" description="Disordered" evidence="1">
    <location>
        <begin position="285"/>
        <end position="322"/>
    </location>
</feature>
<organism evidence="2">
    <name type="scientific">Beihai noda-like virus 3</name>
    <dbReference type="NCBI Taxonomy" id="1922484"/>
    <lineage>
        <taxon>Viruses</taxon>
        <taxon>Riboviria</taxon>
    </lineage>
</organism>